<dbReference type="PIRSF" id="PIRSF019083">
    <property type="entry name" value="UCP019083_VanZ"/>
    <property type="match status" value="1"/>
</dbReference>
<dbReference type="Proteomes" id="UP000199318">
    <property type="component" value="Unassembled WGS sequence"/>
</dbReference>
<dbReference type="STRING" id="1464123.SAMN05444126_11328"/>
<keyword evidence="4" id="KW-1185">Reference proteome</keyword>
<sequence>MDGRISAWVPVLLWMGVIFFFSAQPGDTSGALSGGIVAFVFDAAQSAVFFAELDADGFHLFIRKAAHFVIYAILAVLILRALYFADAPAVFAKRKGLWAWVLATVYAAVDETHQLFVPGRSGEVSDVLLDSAGALFGLMLCWVWVRLRR</sequence>
<feature type="transmembrane region" description="Helical" evidence="1">
    <location>
        <begin position="30"/>
        <end position="53"/>
    </location>
</feature>
<evidence type="ECO:0000313" key="3">
    <source>
        <dbReference type="EMBL" id="SES05728.1"/>
    </source>
</evidence>
<reference evidence="4" key="1">
    <citation type="submission" date="2016-10" db="EMBL/GenBank/DDBJ databases">
        <authorList>
            <person name="de Groot N.N."/>
        </authorList>
    </citation>
    <scope>NUCLEOTIDE SEQUENCE [LARGE SCALE GENOMIC DNA]</scope>
    <source>
        <strain evidence="4">10nlg</strain>
    </source>
</reference>
<feature type="domain" description="VanZ-like" evidence="2">
    <location>
        <begin position="8"/>
        <end position="144"/>
    </location>
</feature>
<protein>
    <submittedName>
        <fullName evidence="3">VanZ like family protein</fullName>
    </submittedName>
</protein>
<feature type="transmembrane region" description="Helical" evidence="1">
    <location>
        <begin position="7"/>
        <end position="24"/>
    </location>
</feature>
<feature type="transmembrane region" description="Helical" evidence="1">
    <location>
        <begin position="65"/>
        <end position="85"/>
    </location>
</feature>
<name>A0A1H9U923_9BACI</name>
<dbReference type="RefSeq" id="WP_093072989.1">
    <property type="nucleotide sequence ID" value="NZ_FOGV01000013.1"/>
</dbReference>
<feature type="transmembrane region" description="Helical" evidence="1">
    <location>
        <begin position="127"/>
        <end position="145"/>
    </location>
</feature>
<keyword evidence="1" id="KW-1133">Transmembrane helix</keyword>
<dbReference type="InterPro" id="IPR006976">
    <property type="entry name" value="VanZ-like"/>
</dbReference>
<proteinExistence type="predicted"/>
<dbReference type="InterPro" id="IPR016747">
    <property type="entry name" value="Phosphotransbutyrylase"/>
</dbReference>
<evidence type="ECO:0000313" key="4">
    <source>
        <dbReference type="Proteomes" id="UP000199318"/>
    </source>
</evidence>
<dbReference type="EMBL" id="FOGV01000013">
    <property type="protein sequence ID" value="SES05728.1"/>
    <property type="molecule type" value="Genomic_DNA"/>
</dbReference>
<gene>
    <name evidence="3" type="ORF">SAMN05444126_11328</name>
</gene>
<keyword evidence="1" id="KW-0472">Membrane</keyword>
<comment type="caution">
    <text evidence="3">The sequence shown here is derived from an EMBL/GenBank/DDBJ whole genome shotgun (WGS) entry which is preliminary data.</text>
</comment>
<evidence type="ECO:0000259" key="2">
    <source>
        <dbReference type="Pfam" id="PF04892"/>
    </source>
</evidence>
<dbReference type="Pfam" id="PF04892">
    <property type="entry name" value="VanZ"/>
    <property type="match status" value="1"/>
</dbReference>
<accession>A0A1H9U923</accession>
<organism evidence="3 4">
    <name type="scientific">Salisediminibacterium halotolerans</name>
    <dbReference type="NCBI Taxonomy" id="517425"/>
    <lineage>
        <taxon>Bacteria</taxon>
        <taxon>Bacillati</taxon>
        <taxon>Bacillota</taxon>
        <taxon>Bacilli</taxon>
        <taxon>Bacillales</taxon>
        <taxon>Bacillaceae</taxon>
        <taxon>Salisediminibacterium</taxon>
    </lineage>
</organism>
<dbReference type="NCBIfam" id="NF037970">
    <property type="entry name" value="vanZ_1"/>
    <property type="match status" value="1"/>
</dbReference>
<dbReference type="OrthoDB" id="291892at2"/>
<dbReference type="AlphaFoldDB" id="A0A1H9U923"/>
<evidence type="ECO:0000256" key="1">
    <source>
        <dbReference type="SAM" id="Phobius"/>
    </source>
</evidence>
<keyword evidence="1" id="KW-0812">Transmembrane</keyword>